<reference evidence="2 3" key="1">
    <citation type="submission" date="2022-11" db="EMBL/GenBank/DDBJ databases">
        <title>Study of microbial diversity in lake waters.</title>
        <authorList>
            <person name="Zhang J."/>
        </authorList>
    </citation>
    <scope>NUCLEOTIDE SEQUENCE [LARGE SCALE GENOMIC DNA]</scope>
    <source>
        <strain evidence="2 3">DT12</strain>
    </source>
</reference>
<evidence type="ECO:0000313" key="2">
    <source>
        <dbReference type="EMBL" id="MCX7570995.1"/>
    </source>
</evidence>
<dbReference type="Pfam" id="PF12728">
    <property type="entry name" value="HTH_17"/>
    <property type="match status" value="1"/>
</dbReference>
<dbReference type="RefSeq" id="WP_267152245.1">
    <property type="nucleotide sequence ID" value="NZ_JAPMLT010000008.1"/>
</dbReference>
<dbReference type="GO" id="GO:0003677">
    <property type="term" value="F:DNA binding"/>
    <property type="evidence" value="ECO:0007669"/>
    <property type="project" value="UniProtKB-KW"/>
</dbReference>
<dbReference type="Proteomes" id="UP001208017">
    <property type="component" value="Unassembled WGS sequence"/>
</dbReference>
<comment type="caution">
    <text evidence="2">The sequence shown here is derived from an EMBL/GenBank/DDBJ whole genome shotgun (WGS) entry which is preliminary data.</text>
</comment>
<name>A0ABT3X255_9BACL</name>
<dbReference type="InterPro" id="IPR041657">
    <property type="entry name" value="HTH_17"/>
</dbReference>
<evidence type="ECO:0000259" key="1">
    <source>
        <dbReference type="Pfam" id="PF12728"/>
    </source>
</evidence>
<evidence type="ECO:0000313" key="3">
    <source>
        <dbReference type="Proteomes" id="UP001208017"/>
    </source>
</evidence>
<dbReference type="InterPro" id="IPR010093">
    <property type="entry name" value="SinI_DNA-bd"/>
</dbReference>
<keyword evidence="2" id="KW-0238">DNA-binding</keyword>
<keyword evidence="3" id="KW-1185">Reference proteome</keyword>
<organism evidence="2 3">
    <name type="scientific">Tumebacillus lacus</name>
    <dbReference type="NCBI Taxonomy" id="2995335"/>
    <lineage>
        <taxon>Bacteria</taxon>
        <taxon>Bacillati</taxon>
        <taxon>Bacillota</taxon>
        <taxon>Bacilli</taxon>
        <taxon>Bacillales</taxon>
        <taxon>Alicyclobacillaceae</taxon>
        <taxon>Tumebacillus</taxon>
    </lineage>
</organism>
<sequence>MSGLDTHDFEKVSEAVSMHLRDGQVEISLSLVRTMRALLQTGKMAHDLAKIFEKLSRDVKDTLLCKHQELNEKEYHEMLDLFEETVAMSVYKPANDESREDEQEVYLSTGETAKRIGVSQQTILNMIQDGRIKAIRPAGTHYKIPASQFVQAEKDIREFERVVESLHSKYADEITEEDLDSI</sequence>
<proteinExistence type="predicted"/>
<dbReference type="EMBL" id="JAPMLT010000008">
    <property type="protein sequence ID" value="MCX7570995.1"/>
    <property type="molecule type" value="Genomic_DNA"/>
</dbReference>
<protein>
    <submittedName>
        <fullName evidence="2">Excisionase family DNA-binding protein</fullName>
    </submittedName>
</protein>
<accession>A0ABT3X255</accession>
<dbReference type="NCBIfam" id="TIGR01764">
    <property type="entry name" value="excise"/>
    <property type="match status" value="1"/>
</dbReference>
<gene>
    <name evidence="2" type="ORF">OS242_13680</name>
</gene>
<feature type="domain" description="Helix-turn-helix" evidence="1">
    <location>
        <begin position="106"/>
        <end position="149"/>
    </location>
</feature>